<sequence length="408" mass="46839">MNKKKIINDPVYGFINIKDELIFDLIEHPYIQRLRRIRQLGLTDMVYPGAMHTRFHHAIGAMHLMTRALEQLRDRGVEISDSEILAAKAAILLHDLGHGPFSHALEFTLLKNVNHEDVSLFLMEKINKSWNGSLDLAIKMYKKEYERPFFGQLISSQLDMDRLDYLQRDSFFTGVHEGTIGAQRIIKMLAVDQDQLVVEEKGIYSIENFLNARRLMYWQVYLHKTALAAEQMLIKLIQRAQFLARNGENVPASEALTFFLKQPVDKNFDQLDLAAQYFVKLDDYDIIAAMKTWGNHPDRVLSLLSHQLLNREIFKIQLKNQQIPTPSIKAGLKKVCDYFKISEQEASFLMAHGAVSNSAYLNHGDQILILQKDGEIVDLESASDLPNITAMSKIVKKYYLCLSKNVSL</sequence>
<dbReference type="SUPFAM" id="SSF109604">
    <property type="entry name" value="HD-domain/PDEase-like"/>
    <property type="match status" value="1"/>
</dbReference>
<dbReference type="AlphaFoldDB" id="A0AAN4VZ35"/>
<dbReference type="Pfam" id="PF19276">
    <property type="entry name" value="HD_assoc_2"/>
    <property type="match status" value="1"/>
</dbReference>
<dbReference type="RefSeq" id="WP_338237112.1">
    <property type="nucleotide sequence ID" value="NZ_BQKE01000001.1"/>
</dbReference>
<evidence type="ECO:0000313" key="3">
    <source>
        <dbReference type="Proteomes" id="UP001310022"/>
    </source>
</evidence>
<reference evidence="2 3" key="1">
    <citation type="submission" date="2021-12" db="EMBL/GenBank/DDBJ databases">
        <title>Genome sequencing of bacteria with rrn-lacking chromosome and rrn-plasmid.</title>
        <authorList>
            <person name="Anda M."/>
            <person name="Iwasaki W."/>
        </authorList>
    </citation>
    <scope>NUCLEOTIDE SEQUENCE [LARGE SCALE GENOMIC DNA]</scope>
    <source>
        <strain evidence="2 3">NBRC 15940</strain>
    </source>
</reference>
<feature type="domain" description="HD/PDEase" evidence="1">
    <location>
        <begin position="50"/>
        <end position="175"/>
    </location>
</feature>
<dbReference type="SMART" id="SM00471">
    <property type="entry name" value="HDc"/>
    <property type="match status" value="1"/>
</dbReference>
<dbReference type="EMBL" id="BQKE01000001">
    <property type="protein sequence ID" value="GJM61593.1"/>
    <property type="molecule type" value="Genomic_DNA"/>
</dbReference>
<evidence type="ECO:0000259" key="1">
    <source>
        <dbReference type="SMART" id="SM00471"/>
    </source>
</evidence>
<dbReference type="GO" id="GO:0006203">
    <property type="term" value="P:dGTP catabolic process"/>
    <property type="evidence" value="ECO:0007669"/>
    <property type="project" value="TreeGrafter"/>
</dbReference>
<dbReference type="Gene3D" id="1.10.3210.10">
    <property type="entry name" value="Hypothetical protein af1432"/>
    <property type="match status" value="1"/>
</dbReference>
<dbReference type="InterPro" id="IPR050135">
    <property type="entry name" value="dGTPase-like"/>
</dbReference>
<keyword evidence="3" id="KW-1185">Reference proteome</keyword>
<dbReference type="InterPro" id="IPR003607">
    <property type="entry name" value="HD/PDEase_dom"/>
</dbReference>
<dbReference type="InterPro" id="IPR045509">
    <property type="entry name" value="HD_assoc_2"/>
</dbReference>
<dbReference type="PANTHER" id="PTHR11373:SF4">
    <property type="entry name" value="DEOXYNUCLEOSIDE TRIPHOSPHATE TRIPHOSPHOHYDROLASE SAMHD1"/>
    <property type="match status" value="1"/>
</dbReference>
<dbReference type="Proteomes" id="UP001310022">
    <property type="component" value="Unassembled WGS sequence"/>
</dbReference>
<gene>
    <name evidence="2" type="ORF">PEDI_21450</name>
</gene>
<organism evidence="2 3">
    <name type="scientific">Persicobacter diffluens</name>
    <dbReference type="NCBI Taxonomy" id="981"/>
    <lineage>
        <taxon>Bacteria</taxon>
        <taxon>Pseudomonadati</taxon>
        <taxon>Bacteroidota</taxon>
        <taxon>Cytophagia</taxon>
        <taxon>Cytophagales</taxon>
        <taxon>Persicobacteraceae</taxon>
        <taxon>Persicobacter</taxon>
    </lineage>
</organism>
<evidence type="ECO:0000313" key="2">
    <source>
        <dbReference type="EMBL" id="GJM61593.1"/>
    </source>
</evidence>
<dbReference type="CDD" id="cd00077">
    <property type="entry name" value="HDc"/>
    <property type="match status" value="1"/>
</dbReference>
<comment type="caution">
    <text evidence="2">The sequence shown here is derived from an EMBL/GenBank/DDBJ whole genome shotgun (WGS) entry which is preliminary data.</text>
</comment>
<accession>A0AAN4VZ35</accession>
<proteinExistence type="predicted"/>
<dbReference type="Pfam" id="PF01966">
    <property type="entry name" value="HD"/>
    <property type="match status" value="1"/>
</dbReference>
<protein>
    <submittedName>
        <fullName evidence="2">Phosphohydrolase</fullName>
    </submittedName>
</protein>
<dbReference type="PANTHER" id="PTHR11373">
    <property type="entry name" value="DEOXYNUCLEOSIDE TRIPHOSPHATE TRIPHOSPHOHYDROLASE"/>
    <property type="match status" value="1"/>
</dbReference>
<name>A0AAN4VZ35_9BACT</name>
<dbReference type="InterPro" id="IPR006674">
    <property type="entry name" value="HD_domain"/>
</dbReference>
<dbReference type="GO" id="GO:0008832">
    <property type="term" value="F:dGTPase activity"/>
    <property type="evidence" value="ECO:0007669"/>
    <property type="project" value="TreeGrafter"/>
</dbReference>